<dbReference type="InterPro" id="IPR019284">
    <property type="entry name" value="RP532"/>
</dbReference>
<evidence type="ECO:0000256" key="2">
    <source>
        <dbReference type="SAM" id="Phobius"/>
    </source>
</evidence>
<dbReference type="EMBL" id="JAUHJS010000002">
    <property type="protein sequence ID" value="MDN4164742.1"/>
    <property type="molecule type" value="Genomic_DNA"/>
</dbReference>
<dbReference type="Proteomes" id="UP001168552">
    <property type="component" value="Unassembled WGS sequence"/>
</dbReference>
<evidence type="ECO:0000313" key="3">
    <source>
        <dbReference type="EMBL" id="MDN4164742.1"/>
    </source>
</evidence>
<keyword evidence="2" id="KW-1133">Transmembrane helix</keyword>
<organism evidence="3 4">
    <name type="scientific">Shiella aurantiaca</name>
    <dbReference type="NCBI Taxonomy" id="3058365"/>
    <lineage>
        <taxon>Bacteria</taxon>
        <taxon>Pseudomonadati</taxon>
        <taxon>Bacteroidota</taxon>
        <taxon>Cytophagia</taxon>
        <taxon>Cytophagales</taxon>
        <taxon>Shiellaceae</taxon>
        <taxon>Shiella</taxon>
    </lineage>
</organism>
<keyword evidence="4" id="KW-1185">Reference proteome</keyword>
<dbReference type="RefSeq" id="WP_320003269.1">
    <property type="nucleotide sequence ID" value="NZ_JAUHJS010000002.1"/>
</dbReference>
<proteinExistence type="predicted"/>
<comment type="caution">
    <text evidence="3">The sequence shown here is derived from an EMBL/GenBank/DDBJ whole genome shotgun (WGS) entry which is preliminary data.</text>
</comment>
<keyword evidence="2" id="KW-0472">Membrane</keyword>
<feature type="region of interest" description="Disordered" evidence="1">
    <location>
        <begin position="1"/>
        <end position="24"/>
    </location>
</feature>
<dbReference type="Pfam" id="PF10097">
    <property type="entry name" value="DUF2335"/>
    <property type="match status" value="1"/>
</dbReference>
<sequence>MKDDALEKGDSDSRNDILKGQVEKALNEMSPESRVVIKELIHESHHSASSFSGPIPPPELLKGYNEVVKDGAERILQMAEKQSNHRIQLENHAVREELKQSRLGQIFGFTLGLIGMLLASALAFYGHETIAGIFGTTTIIGLVTVFVIGKKSQQNELSEKNK</sequence>
<evidence type="ECO:0000313" key="4">
    <source>
        <dbReference type="Proteomes" id="UP001168552"/>
    </source>
</evidence>
<evidence type="ECO:0000256" key="1">
    <source>
        <dbReference type="SAM" id="MobiDB-lite"/>
    </source>
</evidence>
<reference evidence="3" key="1">
    <citation type="submission" date="2023-06" db="EMBL/GenBank/DDBJ databases">
        <title>Cytophagales bacterium Strain LB-30, isolated from soil.</title>
        <authorList>
            <person name="Liu B."/>
        </authorList>
    </citation>
    <scope>NUCLEOTIDE SEQUENCE</scope>
    <source>
        <strain evidence="3">LB-30</strain>
    </source>
</reference>
<keyword evidence="2" id="KW-0812">Transmembrane</keyword>
<protein>
    <submittedName>
        <fullName evidence="3">DUF2335 domain-containing protein</fullName>
    </submittedName>
</protein>
<accession>A0ABT8F2R6</accession>
<name>A0ABT8F2R6_9BACT</name>
<feature type="transmembrane region" description="Helical" evidence="2">
    <location>
        <begin position="106"/>
        <end position="124"/>
    </location>
</feature>
<gene>
    <name evidence="3" type="ORF">QWY31_04470</name>
</gene>
<feature type="transmembrane region" description="Helical" evidence="2">
    <location>
        <begin position="130"/>
        <end position="149"/>
    </location>
</feature>